<dbReference type="Proteomes" id="UP000076837">
    <property type="component" value="Unassembled WGS sequence"/>
</dbReference>
<comment type="caution">
    <text evidence="3">The sequence shown here is derived from an EMBL/GenBank/DDBJ whole genome shotgun (WGS) entry which is preliminary data.</text>
</comment>
<dbReference type="STRING" id="5454.A0A163F432"/>
<keyword evidence="2" id="KW-0472">Membrane</keyword>
<gene>
    <name evidence="3" type="ORF">ST47_g4710</name>
</gene>
<dbReference type="AlphaFoldDB" id="A0A163F432"/>
<evidence type="ECO:0000313" key="3">
    <source>
        <dbReference type="EMBL" id="KZM24133.1"/>
    </source>
</evidence>
<evidence type="ECO:0000256" key="1">
    <source>
        <dbReference type="SAM" id="MobiDB-lite"/>
    </source>
</evidence>
<feature type="compositionally biased region" description="Polar residues" evidence="1">
    <location>
        <begin position="474"/>
        <end position="494"/>
    </location>
</feature>
<feature type="region of interest" description="Disordered" evidence="1">
    <location>
        <begin position="461"/>
        <end position="529"/>
    </location>
</feature>
<keyword evidence="2" id="KW-0812">Transmembrane</keyword>
<reference evidence="3 4" key="1">
    <citation type="journal article" date="2016" name="Sci. Rep.">
        <title>Draft genome sequencing and secretome analysis of fungal phytopathogen Ascochyta rabiei provides insight into the necrotrophic effector repertoire.</title>
        <authorList>
            <person name="Verma S."/>
            <person name="Gazara R.K."/>
            <person name="Nizam S."/>
            <person name="Parween S."/>
            <person name="Chattopadhyay D."/>
            <person name="Verma P.K."/>
        </authorList>
    </citation>
    <scope>NUCLEOTIDE SEQUENCE [LARGE SCALE GENOMIC DNA]</scope>
    <source>
        <strain evidence="3 4">ArDII</strain>
    </source>
</reference>
<sequence>MVRSQNTTQSYPANIAPYMCNSGMDYSSPRNHSQRVYSQNAADLTAYRQNLNKPLDSRIFISVIDFHFPPSEESEKPGSWIHNLTTMLCKPTYSMNNYRMEYLQNSTSSVIDLINKTSDILPDLYPGDLSRGVNNVFNDYENLYLGMGGTDSVFSEAVPPFFQIIENLNGGEKANFTLKNLLEPNVFKSSVQSLVVETAVQLLYMNIMAEMSNFETDLFQVDTLKANPKLVEDFWDQPSSVTLQSQKYLSYGSSGSNAIAIDSVAAEKPTVQSRTPATGNQETPISHWWYPASARFWFTTVVVLLALAITGILGGIQHLSDHGNGFVEVRSLNIGTTCEAGSRRRNSTTTSPRPDEKTVQRLKNITTGRDRTTFQFAPNSMSLSLNNPNGSSSDPWQQTDDVNRFTRALSFIAQKEENLTLRDLVDADGIANLQKTAQKPYGRYIAQAFSSNMRIDVDKATPNTTLTDAPWTPPSSNSTPKRNFRLATSASQPNTPKPRDAPLPTLPATLTQTGAGAHTRMASWPPMRF</sequence>
<evidence type="ECO:0000313" key="4">
    <source>
        <dbReference type="Proteomes" id="UP000076837"/>
    </source>
</evidence>
<keyword evidence="2" id="KW-1133">Transmembrane helix</keyword>
<feature type="compositionally biased region" description="Low complexity" evidence="1">
    <location>
        <begin position="502"/>
        <end position="517"/>
    </location>
</feature>
<organism evidence="3 4">
    <name type="scientific">Didymella rabiei</name>
    <name type="common">Chickpea ascochyta blight fungus</name>
    <name type="synonym">Mycosphaerella rabiei</name>
    <dbReference type="NCBI Taxonomy" id="5454"/>
    <lineage>
        <taxon>Eukaryota</taxon>
        <taxon>Fungi</taxon>
        <taxon>Dikarya</taxon>
        <taxon>Ascomycota</taxon>
        <taxon>Pezizomycotina</taxon>
        <taxon>Dothideomycetes</taxon>
        <taxon>Pleosporomycetidae</taxon>
        <taxon>Pleosporales</taxon>
        <taxon>Pleosporineae</taxon>
        <taxon>Didymellaceae</taxon>
        <taxon>Ascochyta</taxon>
    </lineage>
</organism>
<dbReference type="EMBL" id="JYNV01000173">
    <property type="protein sequence ID" value="KZM24133.1"/>
    <property type="molecule type" value="Genomic_DNA"/>
</dbReference>
<feature type="region of interest" description="Disordered" evidence="1">
    <location>
        <begin position="338"/>
        <end position="357"/>
    </location>
</feature>
<name>A0A163F432_DIDRA</name>
<keyword evidence="4" id="KW-1185">Reference proteome</keyword>
<evidence type="ECO:0000256" key="2">
    <source>
        <dbReference type="SAM" id="Phobius"/>
    </source>
</evidence>
<accession>A0A163F432</accession>
<feature type="transmembrane region" description="Helical" evidence="2">
    <location>
        <begin position="296"/>
        <end position="316"/>
    </location>
</feature>
<proteinExistence type="predicted"/>
<protein>
    <submittedName>
        <fullName evidence="3">Uncharacterized protein</fullName>
    </submittedName>
</protein>